<feature type="region of interest" description="Disordered" evidence="5">
    <location>
        <begin position="1"/>
        <end position="23"/>
    </location>
</feature>
<dbReference type="InterPro" id="IPR007109">
    <property type="entry name" value="Brix"/>
</dbReference>
<evidence type="ECO:0000256" key="5">
    <source>
        <dbReference type="SAM" id="MobiDB-lite"/>
    </source>
</evidence>
<dbReference type="PROSITE" id="PS50833">
    <property type="entry name" value="BRIX"/>
    <property type="match status" value="1"/>
</dbReference>
<dbReference type="GO" id="GO:0006364">
    <property type="term" value="P:rRNA processing"/>
    <property type="evidence" value="ECO:0007669"/>
    <property type="project" value="InterPro"/>
</dbReference>
<name>A0A0D3IEZ3_EMIH1</name>
<dbReference type="STRING" id="2903.R1BIZ5"/>
<organism evidence="7 8">
    <name type="scientific">Emiliania huxleyi (strain CCMP1516)</name>
    <dbReference type="NCBI Taxonomy" id="280463"/>
    <lineage>
        <taxon>Eukaryota</taxon>
        <taxon>Haptista</taxon>
        <taxon>Haptophyta</taxon>
        <taxon>Prymnesiophyceae</taxon>
        <taxon>Isochrysidales</taxon>
        <taxon>Noelaerhabdaceae</taxon>
        <taxon>Emiliania</taxon>
    </lineage>
</organism>
<dbReference type="Proteomes" id="UP000013827">
    <property type="component" value="Unassembled WGS sequence"/>
</dbReference>
<sequence>MAKAKKPARAAPPAAEGKAPAAAASSAEPSAYPAVLRRSTHTRKKVLVLCSRGVTTTFIELMEDVLKLLPHAKKDPKFDKREALSSINEIADLGGCRFAVYFEARKMRDLFLWAAAVGGEGPSVKFLVQQVKPSSDLRLTGNCLLGSRPVVSFDPSFAGSAHGALLKELLGQIFSTPKGHPRSKPFHDHVLHFSLLGGKIVVRHYQVVLPPLDAAKGSEDSLVEIGPRFSLLPVKIFGRSSGGGSFGGETLYANEKYVSPNEARSALKRKASRATRGVVAQKEKRRARINEEGGANLPQDELHDAFD</sequence>
<dbReference type="SMART" id="SM00879">
    <property type="entry name" value="Brix"/>
    <property type="match status" value="1"/>
</dbReference>
<dbReference type="GeneID" id="17255926"/>
<keyword evidence="4" id="KW-0539">Nucleus</keyword>
<dbReference type="HOGENOM" id="CLU_048373_2_0_1"/>
<evidence type="ECO:0000256" key="4">
    <source>
        <dbReference type="ARBA" id="ARBA00023242"/>
    </source>
</evidence>
<dbReference type="GO" id="GO:0005730">
    <property type="term" value="C:nucleolus"/>
    <property type="evidence" value="ECO:0007669"/>
    <property type="project" value="UniProtKB-SubCell"/>
</dbReference>
<dbReference type="RefSeq" id="XP_005762257.1">
    <property type="nucleotide sequence ID" value="XM_005762200.1"/>
</dbReference>
<reference evidence="8" key="1">
    <citation type="journal article" date="2013" name="Nature">
        <title>Pan genome of the phytoplankton Emiliania underpins its global distribution.</title>
        <authorList>
            <person name="Read B.A."/>
            <person name="Kegel J."/>
            <person name="Klute M.J."/>
            <person name="Kuo A."/>
            <person name="Lefebvre S.C."/>
            <person name="Maumus F."/>
            <person name="Mayer C."/>
            <person name="Miller J."/>
            <person name="Monier A."/>
            <person name="Salamov A."/>
            <person name="Young J."/>
            <person name="Aguilar M."/>
            <person name="Claverie J.M."/>
            <person name="Frickenhaus S."/>
            <person name="Gonzalez K."/>
            <person name="Herman E.K."/>
            <person name="Lin Y.C."/>
            <person name="Napier J."/>
            <person name="Ogata H."/>
            <person name="Sarno A.F."/>
            <person name="Shmutz J."/>
            <person name="Schroeder D."/>
            <person name="de Vargas C."/>
            <person name="Verret F."/>
            <person name="von Dassow P."/>
            <person name="Valentin K."/>
            <person name="Van de Peer Y."/>
            <person name="Wheeler G."/>
            <person name="Dacks J.B."/>
            <person name="Delwiche C.F."/>
            <person name="Dyhrman S.T."/>
            <person name="Glockner G."/>
            <person name="John U."/>
            <person name="Richards T."/>
            <person name="Worden A.Z."/>
            <person name="Zhang X."/>
            <person name="Grigoriev I.V."/>
            <person name="Allen A.E."/>
            <person name="Bidle K."/>
            <person name="Borodovsky M."/>
            <person name="Bowler C."/>
            <person name="Brownlee C."/>
            <person name="Cock J.M."/>
            <person name="Elias M."/>
            <person name="Gladyshev V.N."/>
            <person name="Groth M."/>
            <person name="Guda C."/>
            <person name="Hadaegh A."/>
            <person name="Iglesias-Rodriguez M.D."/>
            <person name="Jenkins J."/>
            <person name="Jones B.M."/>
            <person name="Lawson T."/>
            <person name="Leese F."/>
            <person name="Lindquist E."/>
            <person name="Lobanov A."/>
            <person name="Lomsadze A."/>
            <person name="Malik S.B."/>
            <person name="Marsh M.E."/>
            <person name="Mackinder L."/>
            <person name="Mock T."/>
            <person name="Mueller-Roeber B."/>
            <person name="Pagarete A."/>
            <person name="Parker M."/>
            <person name="Probert I."/>
            <person name="Quesneville H."/>
            <person name="Raines C."/>
            <person name="Rensing S.A."/>
            <person name="Riano-Pachon D.M."/>
            <person name="Richier S."/>
            <person name="Rokitta S."/>
            <person name="Shiraiwa Y."/>
            <person name="Soanes D.M."/>
            <person name="van der Giezen M."/>
            <person name="Wahlund T.M."/>
            <person name="Williams B."/>
            <person name="Wilson W."/>
            <person name="Wolfe G."/>
            <person name="Wurch L.L."/>
        </authorList>
    </citation>
    <scope>NUCLEOTIDE SEQUENCE</scope>
</reference>
<dbReference type="GO" id="GO:0019843">
    <property type="term" value="F:rRNA binding"/>
    <property type="evidence" value="ECO:0007669"/>
    <property type="project" value="InterPro"/>
</dbReference>
<feature type="domain" description="Brix" evidence="6">
    <location>
        <begin position="44"/>
        <end position="242"/>
    </location>
</feature>
<evidence type="ECO:0000259" key="6">
    <source>
        <dbReference type="PROSITE" id="PS50833"/>
    </source>
</evidence>
<dbReference type="GO" id="GO:0000027">
    <property type="term" value="P:ribosomal large subunit assembly"/>
    <property type="evidence" value="ECO:0007669"/>
    <property type="project" value="TreeGrafter"/>
</dbReference>
<feature type="compositionally biased region" description="Low complexity" evidence="5">
    <location>
        <begin position="9"/>
        <end position="23"/>
    </location>
</feature>
<feature type="region of interest" description="Disordered" evidence="5">
    <location>
        <begin position="264"/>
        <end position="307"/>
    </location>
</feature>
<accession>A0A0D3IEZ3</accession>
<evidence type="ECO:0000313" key="8">
    <source>
        <dbReference type="Proteomes" id="UP000013827"/>
    </source>
</evidence>
<protein>
    <recommendedName>
        <fullName evidence="6">Brix domain-containing protein</fullName>
    </recommendedName>
</protein>
<dbReference type="AlphaFoldDB" id="A0A0D3IEZ3"/>
<dbReference type="InterPro" id="IPR026532">
    <property type="entry name" value="BRX1"/>
</dbReference>
<evidence type="ECO:0000256" key="2">
    <source>
        <dbReference type="ARBA" id="ARBA00006369"/>
    </source>
</evidence>
<comment type="subcellular location">
    <subcellularLocation>
        <location evidence="1">Nucleus</location>
        <location evidence="1">Nucleolus</location>
    </subcellularLocation>
</comment>
<dbReference type="KEGG" id="ehx:EMIHUDRAFT_428142"/>
<evidence type="ECO:0000313" key="7">
    <source>
        <dbReference type="EnsemblProtists" id="EOD09828"/>
    </source>
</evidence>
<evidence type="ECO:0000256" key="1">
    <source>
        <dbReference type="ARBA" id="ARBA00004604"/>
    </source>
</evidence>
<dbReference type="Pfam" id="PF04427">
    <property type="entry name" value="Brix"/>
    <property type="match status" value="1"/>
</dbReference>
<dbReference type="OMA" id="YRHRHLM"/>
<dbReference type="PaxDb" id="2903-EOD09828"/>
<dbReference type="PANTHER" id="PTHR13634">
    <property type="entry name" value="RIBOSOME BIOGENESIS PROTEIN BRIX"/>
    <property type="match status" value="1"/>
</dbReference>
<reference evidence="7" key="2">
    <citation type="submission" date="2024-10" db="UniProtKB">
        <authorList>
            <consortium name="EnsemblProtists"/>
        </authorList>
    </citation>
    <scope>IDENTIFICATION</scope>
</reference>
<dbReference type="eggNOG" id="KOG2971">
    <property type="taxonomic scope" value="Eukaryota"/>
</dbReference>
<keyword evidence="8" id="KW-1185">Reference proteome</keyword>
<comment type="similarity">
    <text evidence="2">Belongs to the BRX1 family.</text>
</comment>
<dbReference type="SUPFAM" id="SSF52954">
    <property type="entry name" value="Class II aaRS ABD-related"/>
    <property type="match status" value="1"/>
</dbReference>
<keyword evidence="3" id="KW-0690">Ribosome biogenesis</keyword>
<dbReference type="PANTHER" id="PTHR13634:SF0">
    <property type="entry name" value="RIBOSOME BIOGENESIS PROTEIN BRX1 HOMOLOG"/>
    <property type="match status" value="1"/>
</dbReference>
<dbReference type="EnsemblProtists" id="EOD09828">
    <property type="protein sequence ID" value="EOD09828"/>
    <property type="gene ID" value="EMIHUDRAFT_428142"/>
</dbReference>
<evidence type="ECO:0000256" key="3">
    <source>
        <dbReference type="ARBA" id="ARBA00022517"/>
    </source>
</evidence>
<proteinExistence type="inferred from homology"/>